<dbReference type="InterPro" id="IPR011780">
    <property type="entry name" value="D_Ser_am_lyase"/>
</dbReference>
<dbReference type="OrthoDB" id="9780546at2"/>
<dbReference type="InterPro" id="IPR001926">
    <property type="entry name" value="TrpB-like_PALP"/>
</dbReference>
<dbReference type="SUPFAM" id="SSF53686">
    <property type="entry name" value="Tryptophan synthase beta subunit-like PLP-dependent enzymes"/>
    <property type="match status" value="1"/>
</dbReference>
<dbReference type="GO" id="GO:0008721">
    <property type="term" value="F:D-serine ammonia-lyase activity"/>
    <property type="evidence" value="ECO:0007669"/>
    <property type="project" value="UniProtKB-EC"/>
</dbReference>
<dbReference type="NCBIfam" id="TIGR02035">
    <property type="entry name" value="D_Ser_am_lyase"/>
    <property type="match status" value="1"/>
</dbReference>
<dbReference type="GO" id="GO:0036088">
    <property type="term" value="P:D-serine catabolic process"/>
    <property type="evidence" value="ECO:0007669"/>
    <property type="project" value="TreeGrafter"/>
</dbReference>
<name>A0A3G9JMN3_9BACL</name>
<dbReference type="PANTHER" id="PTHR48078">
    <property type="entry name" value="THREONINE DEHYDRATASE, MITOCHONDRIAL-RELATED"/>
    <property type="match status" value="1"/>
</dbReference>
<organism evidence="5 6">
    <name type="scientific">Paenibacillus baekrokdamisoli</name>
    <dbReference type="NCBI Taxonomy" id="1712516"/>
    <lineage>
        <taxon>Bacteria</taxon>
        <taxon>Bacillati</taxon>
        <taxon>Bacillota</taxon>
        <taxon>Bacilli</taxon>
        <taxon>Bacillales</taxon>
        <taxon>Paenibacillaceae</taxon>
        <taxon>Paenibacillus</taxon>
    </lineage>
</organism>
<dbReference type="EMBL" id="AP019308">
    <property type="protein sequence ID" value="BBH24299.1"/>
    <property type="molecule type" value="Genomic_DNA"/>
</dbReference>
<dbReference type="AlphaFoldDB" id="A0A3G9JMN3"/>
<reference evidence="5 6" key="1">
    <citation type="submission" date="2018-11" db="EMBL/GenBank/DDBJ databases">
        <title>Complete genome sequence of Paenibacillus baekrokdamisoli strain KCTC 33723.</title>
        <authorList>
            <person name="Kang S.W."/>
            <person name="Lee K.C."/>
            <person name="Kim K.K."/>
            <person name="Kim J.S."/>
            <person name="Kim D.S."/>
            <person name="Ko S.H."/>
            <person name="Yang S.H."/>
            <person name="Lee J.S."/>
        </authorList>
    </citation>
    <scope>NUCLEOTIDE SEQUENCE [LARGE SCALE GENOMIC DNA]</scope>
    <source>
        <strain evidence="5 6">KCTC 33723</strain>
    </source>
</reference>
<accession>A0A3G9JMN3</accession>
<dbReference type="InterPro" id="IPR036052">
    <property type="entry name" value="TrpB-like_PALP_sf"/>
</dbReference>
<feature type="modified residue" description="N6-(pyridoxal phosphate)lysine" evidence="4">
    <location>
        <position position="122"/>
    </location>
</feature>
<evidence type="ECO:0000256" key="4">
    <source>
        <dbReference type="HAMAP-Rule" id="MF_01030"/>
    </source>
</evidence>
<evidence type="ECO:0000313" key="6">
    <source>
        <dbReference type="Proteomes" id="UP000275368"/>
    </source>
</evidence>
<dbReference type="CDD" id="cd06447">
    <property type="entry name" value="D-Ser-dehyd"/>
    <property type="match status" value="1"/>
</dbReference>
<dbReference type="HAMAP" id="MF_01030">
    <property type="entry name" value="D_Ser_dehydrat"/>
    <property type="match status" value="1"/>
</dbReference>
<comment type="similarity">
    <text evidence="4">Belongs to the serine/threonine dehydratase family. DsdA subfamily.</text>
</comment>
<proteinExistence type="inferred from homology"/>
<dbReference type="GO" id="GO:0009097">
    <property type="term" value="P:isoleucine biosynthetic process"/>
    <property type="evidence" value="ECO:0007669"/>
    <property type="project" value="TreeGrafter"/>
</dbReference>
<dbReference type="InterPro" id="IPR050147">
    <property type="entry name" value="Ser/Thr_Dehydratase"/>
</dbReference>
<dbReference type="KEGG" id="pbk:Back11_56440"/>
<dbReference type="NCBIfam" id="NF002823">
    <property type="entry name" value="PRK02991.1"/>
    <property type="match status" value="1"/>
</dbReference>
<evidence type="ECO:0000256" key="1">
    <source>
        <dbReference type="ARBA" id="ARBA00001933"/>
    </source>
</evidence>
<dbReference type="GO" id="GO:0016836">
    <property type="term" value="F:hydro-lyase activity"/>
    <property type="evidence" value="ECO:0007669"/>
    <property type="project" value="UniProtKB-UniRule"/>
</dbReference>
<dbReference type="EC" id="4.3.1.18" evidence="4"/>
<keyword evidence="3 4" id="KW-0456">Lyase</keyword>
<dbReference type="PANTHER" id="PTHR48078:SF9">
    <property type="entry name" value="D-SERINE DEHYDRATASE"/>
    <property type="match status" value="1"/>
</dbReference>
<evidence type="ECO:0000256" key="2">
    <source>
        <dbReference type="ARBA" id="ARBA00022898"/>
    </source>
</evidence>
<evidence type="ECO:0000256" key="3">
    <source>
        <dbReference type="ARBA" id="ARBA00023239"/>
    </source>
</evidence>
<keyword evidence="6" id="KW-1185">Reference proteome</keyword>
<dbReference type="Proteomes" id="UP000275368">
    <property type="component" value="Chromosome"/>
</dbReference>
<dbReference type="GO" id="GO:0030170">
    <property type="term" value="F:pyridoxal phosphate binding"/>
    <property type="evidence" value="ECO:0007669"/>
    <property type="project" value="InterPro"/>
</dbReference>
<protein>
    <recommendedName>
        <fullName evidence="4">Probable D-serine dehydratase</fullName>
        <ecNumber evidence="4">4.3.1.18</ecNumber>
    </recommendedName>
    <alternativeName>
        <fullName evidence="4">D-serine deaminase</fullName>
        <shortName evidence="4">DSD</shortName>
    </alternativeName>
</protein>
<comment type="cofactor">
    <cofactor evidence="1 4">
        <name>pyridoxal 5'-phosphate</name>
        <dbReference type="ChEBI" id="CHEBI:597326"/>
    </cofactor>
</comment>
<dbReference type="Gene3D" id="3.40.50.1100">
    <property type="match status" value="2"/>
</dbReference>
<evidence type="ECO:0000313" key="5">
    <source>
        <dbReference type="EMBL" id="BBH24299.1"/>
    </source>
</evidence>
<comment type="catalytic activity">
    <reaction evidence="4">
        <text>D-serine = pyruvate + NH4(+)</text>
        <dbReference type="Rhea" id="RHEA:13977"/>
        <dbReference type="ChEBI" id="CHEBI:15361"/>
        <dbReference type="ChEBI" id="CHEBI:28938"/>
        <dbReference type="ChEBI" id="CHEBI:35247"/>
        <dbReference type="EC" id="4.3.1.18"/>
    </reaction>
</comment>
<keyword evidence="2 4" id="KW-0663">Pyridoxal phosphate</keyword>
<gene>
    <name evidence="4 5" type="primary">dsdA</name>
    <name evidence="5" type="ORF">Back11_56440</name>
</gene>
<dbReference type="RefSeq" id="WP_125664417.1">
    <property type="nucleotide sequence ID" value="NZ_AP019308.1"/>
</dbReference>
<dbReference type="Pfam" id="PF00291">
    <property type="entry name" value="PALP"/>
    <property type="match status" value="1"/>
</dbReference>
<sequence length="450" mass="49646">MTNKIAGKTVEEWKNELPELQQIIDAEEVFWVNPQLESCNNRMINTELGIADIEDAEQRLLRFAPYLAKVFPETKEKNGIIESELVSIPKMQQKLSEMFNQEIAGTLYLKCDSHLPISGSVKARGGIYEILKVGEEIAFKHGILSITDDYSIMADEKFRTLFSNYSIVVGSTGNLGLSIGIMSAQLGFKVIVHMSADAKQWKKDLLRQKGAIVVEHNSDYGKAVEAGRQQSQEDPNSHFVDDENSSTLFLGYAVAAKRFQKQLNDMKIPVDQDHPLFVYLPCGVGGAPGGITFGLRTVFGDNVHCFFAEPTHSPAMLLGLMTRKHNEVSAQEFGIDNITAADGLAVGRPSGFVGKALEKDISGVFTIQDDCLYRILRKLADSEGKFLEPSAVAGFIGPVQLNASSMGKDYLKNNHLEQKMQNATHILWATGGGMVPKDVMDDFYRKGANS</sequence>